<organism evidence="1">
    <name type="scientific">marine sediment metagenome</name>
    <dbReference type="NCBI Taxonomy" id="412755"/>
    <lineage>
        <taxon>unclassified sequences</taxon>
        <taxon>metagenomes</taxon>
        <taxon>ecological metagenomes</taxon>
    </lineage>
</organism>
<accession>X1CIS0</accession>
<sequence>MPNTAYVRLYYQACEEVLETGVWYVQATGGAQIDPITHRD</sequence>
<feature type="non-terminal residue" evidence="1">
    <location>
        <position position="40"/>
    </location>
</feature>
<proteinExistence type="predicted"/>
<dbReference type="AlphaFoldDB" id="X1CIS0"/>
<reference evidence="1" key="1">
    <citation type="journal article" date="2014" name="Front. Microbiol.">
        <title>High frequency of phylogenetically diverse reductive dehalogenase-homologous genes in deep subseafloor sedimentary metagenomes.</title>
        <authorList>
            <person name="Kawai M."/>
            <person name="Futagami T."/>
            <person name="Toyoda A."/>
            <person name="Takaki Y."/>
            <person name="Nishi S."/>
            <person name="Hori S."/>
            <person name="Arai W."/>
            <person name="Tsubouchi T."/>
            <person name="Morono Y."/>
            <person name="Uchiyama I."/>
            <person name="Ito T."/>
            <person name="Fujiyama A."/>
            <person name="Inagaki F."/>
            <person name="Takami H."/>
        </authorList>
    </citation>
    <scope>NUCLEOTIDE SEQUENCE</scope>
    <source>
        <strain evidence="1">Expedition CK06-06</strain>
    </source>
</reference>
<name>X1CIS0_9ZZZZ</name>
<comment type="caution">
    <text evidence="1">The sequence shown here is derived from an EMBL/GenBank/DDBJ whole genome shotgun (WGS) entry which is preliminary data.</text>
</comment>
<dbReference type="EMBL" id="BART01032186">
    <property type="protein sequence ID" value="GAH08246.1"/>
    <property type="molecule type" value="Genomic_DNA"/>
</dbReference>
<evidence type="ECO:0000313" key="1">
    <source>
        <dbReference type="EMBL" id="GAH08246.1"/>
    </source>
</evidence>
<gene>
    <name evidence="1" type="ORF">S01H4_55705</name>
</gene>
<protein>
    <submittedName>
        <fullName evidence="1">Uncharacterized protein</fullName>
    </submittedName>
</protein>